<evidence type="ECO:0000313" key="1">
    <source>
        <dbReference type="EMBL" id="GIL27930.1"/>
    </source>
</evidence>
<gene>
    <name evidence="1" type="ORF">NUM_31840</name>
</gene>
<comment type="caution">
    <text evidence="1">The sequence shown here is derived from an EMBL/GenBank/DDBJ whole genome shotgun (WGS) entry which is preliminary data.</text>
</comment>
<keyword evidence="2" id="KW-1185">Reference proteome</keyword>
<protein>
    <submittedName>
        <fullName evidence="1">Uncharacterized protein</fullName>
    </submittedName>
</protein>
<organism evidence="1 2">
    <name type="scientific">Actinocatenispora comari</name>
    <dbReference type="NCBI Taxonomy" id="2807577"/>
    <lineage>
        <taxon>Bacteria</taxon>
        <taxon>Bacillati</taxon>
        <taxon>Actinomycetota</taxon>
        <taxon>Actinomycetes</taxon>
        <taxon>Micromonosporales</taxon>
        <taxon>Micromonosporaceae</taxon>
        <taxon>Actinocatenispora</taxon>
    </lineage>
</organism>
<name>A0A8J4AC24_9ACTN</name>
<dbReference type="Proteomes" id="UP000614996">
    <property type="component" value="Unassembled WGS sequence"/>
</dbReference>
<evidence type="ECO:0000313" key="2">
    <source>
        <dbReference type="Proteomes" id="UP000614996"/>
    </source>
</evidence>
<dbReference type="AlphaFoldDB" id="A0A8J4AC24"/>
<reference evidence="2" key="1">
    <citation type="journal article" date="2021" name="Int. J. Syst. Evol. Microbiol.">
        <title>Actinocatenispora comari sp. nov., an endophytic actinomycete isolated from aerial parts of Comarum salesowianum.</title>
        <authorList>
            <person name="Oyunbileg N."/>
            <person name="Iizaka Y."/>
            <person name="Hamada M."/>
            <person name="Davaapurev B.O."/>
            <person name="Fukumoto A."/>
            <person name="Tsetseg B."/>
            <person name="Kato F."/>
            <person name="Tamura T."/>
            <person name="Batkhuu J."/>
            <person name="Anzai Y."/>
        </authorList>
    </citation>
    <scope>NUCLEOTIDE SEQUENCE [LARGE SCALE GENOMIC DNA]</scope>
    <source>
        <strain evidence="2">NUM-2625</strain>
    </source>
</reference>
<accession>A0A8J4AC24</accession>
<sequence>MRRLTVPCRAVADVTGGHDLTGVTTSRLLLELRDGDIDAVTEACQDAEIQRLDLGLGRRSCARVGAGRGATGCSAGSGQGDGGLIVASCAGATVGLGGDTAAWTG</sequence>
<proteinExistence type="predicted"/>
<dbReference type="EMBL" id="BOPO01000053">
    <property type="protein sequence ID" value="GIL27930.1"/>
    <property type="molecule type" value="Genomic_DNA"/>
</dbReference>